<keyword evidence="4" id="KW-1185">Reference proteome</keyword>
<dbReference type="Pfam" id="PF24681">
    <property type="entry name" value="Kelch_KLHDC2_KLHL20_DRC7"/>
    <property type="match status" value="2"/>
</dbReference>
<dbReference type="PANTHER" id="PTHR46093:SF18">
    <property type="entry name" value="FIBRONECTIN TYPE-III DOMAIN-CONTAINING PROTEIN"/>
    <property type="match status" value="1"/>
</dbReference>
<keyword evidence="1" id="KW-0880">Kelch repeat</keyword>
<sequence>MITEPPKIMSKATDILASNYNSLNAQLKIKFSYSLATSAIKSEDLKSIISNIDSKFNEKQETPLFSYLSPNLRWQKLPLIFLRPCKNLNFLCSSALIYPFLYIFGGRNSMNKLSSSIFTISLSTRNVTKISPMTRPCKRSGSSLISYNNILVLFGGKDNLGNFLNDVWVFDTELMSWTLIPIQGNKPGKRSGHCAEVIENLMIVYGGSGPSIYYSDMWIYNIAKCHWILMCFNKKLNNGYLLYGRQNAASASFESKMFIFGGISENSKLNNELIKFEIKSFCDVNCSVVGQKSLKPLERQCSTLTFTSNTKLFLIGGESTTGILNDIWLYDLVKDVWEEVNTFSKIKTGLGHCANFIRNEIIVFGGISSDCLMPTSIFSLSIAHNLKSYSSHITEVSANAIKIKDFKSIFSNRFPPVFGLAIDTNCSNKYSMFYSTLNLKYDQVSKYMNMYINLFPALLRIIEFFGFPKINFSIIGTINYLGSTICKISPEKNIPSFNWLRVKKNDTTINLRQNLLRNYTRYPATEKSILQISFSGSLNPELLYSGFFSSKLLLFLPAIFKIDSNFLITSKSVDHLSLSYIFTMNSQINLIFIVYNSSGECIFPPSHLYYPSISNILPKTHFNSIKEIFALEGTNIFLYNDKLKTSVLYDIIDDCWGFGDYVRAALIFDKSNRIDVRINGRKVEKAHMNMEKISACKDFQVYMTMSPVFAALVYYGERLVHWQYKSKPENLCKIVEIFNQEMICEITGMLIKNSLVI</sequence>
<dbReference type="Gene3D" id="2.120.10.80">
    <property type="entry name" value="Kelch-type beta propeller"/>
    <property type="match status" value="2"/>
</dbReference>
<protein>
    <submittedName>
        <fullName evidence="3">Uncharacterized protein</fullName>
    </submittedName>
</protein>
<dbReference type="SUPFAM" id="SSF117281">
    <property type="entry name" value="Kelch motif"/>
    <property type="match status" value="1"/>
</dbReference>
<dbReference type="SMART" id="SM00612">
    <property type="entry name" value="Kelch"/>
    <property type="match status" value="3"/>
</dbReference>
<keyword evidence="2" id="KW-0677">Repeat</keyword>
<dbReference type="OrthoDB" id="10251809at2759"/>
<dbReference type="EMBL" id="MPUH01000511">
    <property type="protein sequence ID" value="OMJ78650.1"/>
    <property type="molecule type" value="Genomic_DNA"/>
</dbReference>
<proteinExistence type="predicted"/>
<organism evidence="3 4">
    <name type="scientific">Stentor coeruleus</name>
    <dbReference type="NCBI Taxonomy" id="5963"/>
    <lineage>
        <taxon>Eukaryota</taxon>
        <taxon>Sar</taxon>
        <taxon>Alveolata</taxon>
        <taxon>Ciliophora</taxon>
        <taxon>Postciliodesmatophora</taxon>
        <taxon>Heterotrichea</taxon>
        <taxon>Heterotrichida</taxon>
        <taxon>Stentoridae</taxon>
        <taxon>Stentor</taxon>
    </lineage>
</organism>
<gene>
    <name evidence="3" type="ORF">SteCoe_21492</name>
</gene>
<dbReference type="InterPro" id="IPR015915">
    <property type="entry name" value="Kelch-typ_b-propeller"/>
</dbReference>
<evidence type="ECO:0000256" key="2">
    <source>
        <dbReference type="ARBA" id="ARBA00022737"/>
    </source>
</evidence>
<evidence type="ECO:0000313" key="4">
    <source>
        <dbReference type="Proteomes" id="UP000187209"/>
    </source>
</evidence>
<comment type="caution">
    <text evidence="3">The sequence shown here is derived from an EMBL/GenBank/DDBJ whole genome shotgun (WGS) entry which is preliminary data.</text>
</comment>
<evidence type="ECO:0000256" key="1">
    <source>
        <dbReference type="ARBA" id="ARBA00022441"/>
    </source>
</evidence>
<dbReference type="PANTHER" id="PTHR46093">
    <property type="entry name" value="ACYL-COA-BINDING DOMAIN-CONTAINING PROTEIN 5"/>
    <property type="match status" value="1"/>
</dbReference>
<reference evidence="3 4" key="1">
    <citation type="submission" date="2016-11" db="EMBL/GenBank/DDBJ databases">
        <title>The macronuclear genome of Stentor coeruleus: a giant cell with tiny introns.</title>
        <authorList>
            <person name="Slabodnick M."/>
            <person name="Ruby J.G."/>
            <person name="Reiff S.B."/>
            <person name="Swart E.C."/>
            <person name="Gosai S."/>
            <person name="Prabakaran S."/>
            <person name="Witkowska E."/>
            <person name="Larue G.E."/>
            <person name="Fisher S."/>
            <person name="Freeman R.M."/>
            <person name="Gunawardena J."/>
            <person name="Chu W."/>
            <person name="Stover N.A."/>
            <person name="Gregory B.D."/>
            <person name="Nowacki M."/>
            <person name="Derisi J."/>
            <person name="Roy S.W."/>
            <person name="Marshall W.F."/>
            <person name="Sood P."/>
        </authorList>
    </citation>
    <scope>NUCLEOTIDE SEQUENCE [LARGE SCALE GENOMIC DNA]</scope>
    <source>
        <strain evidence="3">WM001</strain>
    </source>
</reference>
<evidence type="ECO:0000313" key="3">
    <source>
        <dbReference type="EMBL" id="OMJ78650.1"/>
    </source>
</evidence>
<accession>A0A1R2BPL9</accession>
<dbReference type="InterPro" id="IPR006652">
    <property type="entry name" value="Kelch_1"/>
</dbReference>
<dbReference type="Proteomes" id="UP000187209">
    <property type="component" value="Unassembled WGS sequence"/>
</dbReference>
<name>A0A1R2BPL9_9CILI</name>
<dbReference type="AlphaFoldDB" id="A0A1R2BPL9"/>